<feature type="region of interest" description="Disordered" evidence="7">
    <location>
        <begin position="365"/>
        <end position="387"/>
    </location>
</feature>
<evidence type="ECO:0000256" key="3">
    <source>
        <dbReference type="ARBA" id="ARBA00023155"/>
    </source>
</evidence>
<organism evidence="9 10">
    <name type="scientific">Musca domestica</name>
    <name type="common">House fly</name>
    <dbReference type="NCBI Taxonomy" id="7370"/>
    <lineage>
        <taxon>Eukaryota</taxon>
        <taxon>Metazoa</taxon>
        <taxon>Ecdysozoa</taxon>
        <taxon>Arthropoda</taxon>
        <taxon>Hexapoda</taxon>
        <taxon>Insecta</taxon>
        <taxon>Pterygota</taxon>
        <taxon>Neoptera</taxon>
        <taxon>Endopterygota</taxon>
        <taxon>Diptera</taxon>
        <taxon>Brachycera</taxon>
        <taxon>Muscomorpha</taxon>
        <taxon>Muscoidea</taxon>
        <taxon>Muscidae</taxon>
        <taxon>Musca</taxon>
    </lineage>
</organism>
<name>A0ABM3UV94_MUSDO</name>
<dbReference type="InterPro" id="IPR017970">
    <property type="entry name" value="Homeobox_CS"/>
</dbReference>
<evidence type="ECO:0000256" key="7">
    <source>
        <dbReference type="SAM" id="MobiDB-lite"/>
    </source>
</evidence>
<protein>
    <submittedName>
        <fullName evidence="10">Retinal homeobox protein Rx-like</fullName>
    </submittedName>
</protein>
<evidence type="ECO:0000313" key="10">
    <source>
        <dbReference type="RefSeq" id="XP_058977449.1"/>
    </source>
</evidence>
<sequence>MLNYQQHQMSTLMATMAGDNGSSTTADAATTSSGATQAFYSATSLHQRQQLEQQQSHQTSSTSSPMATTCSLATSTSLQSNNNNYINTSQLSTGLAMATVAAGLNSTTHTTSSSSSASMTLPSPAAAATTSIYHQPQLCNSKPLSSPSASLSAKLSNSLTLTASPTAAICSPFLFDKGSDNVKRFSVNNLLDMAAVQDSPHHHHHHNLITNKLQMHHQQLHLELQQHQQQQNQQLSIISSSPGDNLDDTFHNDFGSTSSLTNDIIADHQHQHHAHHPHHHHLQLHQQHQQQQQHHHEISTSPHSGRKPRRNRTTFSSGQLTALEKVFERTHYPDAFVREELATKVGLSEARVQVWFQNRRAKFRRNERSSTTGRPLITTTPQPVPPITTAHKFSPEKGAVLLQQQMNLAHPHHHHHHHHHAAAAAAAYSLSFPSALGMYASSKNYVNSSYNTFATASANTAADGLTGPCGFFPTSNYCGPNYQPNYSSLRYKTAQGFSAL</sequence>
<feature type="region of interest" description="Disordered" evidence="7">
    <location>
        <begin position="44"/>
        <end position="68"/>
    </location>
</feature>
<dbReference type="Gene3D" id="1.10.10.60">
    <property type="entry name" value="Homeodomain-like"/>
    <property type="match status" value="1"/>
</dbReference>
<accession>A0ABM3UV94</accession>
<keyword evidence="2 5" id="KW-0238">DNA-binding</keyword>
<dbReference type="PROSITE" id="PS50071">
    <property type="entry name" value="HOMEOBOX_2"/>
    <property type="match status" value="1"/>
</dbReference>
<evidence type="ECO:0000256" key="5">
    <source>
        <dbReference type="PROSITE-ProRule" id="PRU00108"/>
    </source>
</evidence>
<evidence type="ECO:0000313" key="9">
    <source>
        <dbReference type="Proteomes" id="UP001652621"/>
    </source>
</evidence>
<dbReference type="PROSITE" id="PS00027">
    <property type="entry name" value="HOMEOBOX_1"/>
    <property type="match status" value="1"/>
</dbReference>
<dbReference type="PANTHER" id="PTHR24329:SF543">
    <property type="entry name" value="FI01017P-RELATED"/>
    <property type="match status" value="1"/>
</dbReference>
<dbReference type="SMART" id="SM00389">
    <property type="entry name" value="HOX"/>
    <property type="match status" value="1"/>
</dbReference>
<dbReference type="CDD" id="cd00086">
    <property type="entry name" value="homeodomain"/>
    <property type="match status" value="1"/>
</dbReference>
<dbReference type="Pfam" id="PF00046">
    <property type="entry name" value="Homeodomain"/>
    <property type="match status" value="1"/>
</dbReference>
<evidence type="ECO:0000256" key="4">
    <source>
        <dbReference type="ARBA" id="ARBA00023242"/>
    </source>
</evidence>
<dbReference type="GeneID" id="131802093"/>
<evidence type="ECO:0000256" key="1">
    <source>
        <dbReference type="ARBA" id="ARBA00004123"/>
    </source>
</evidence>
<dbReference type="PRINTS" id="PR00031">
    <property type="entry name" value="HTHREPRESSR"/>
</dbReference>
<proteinExistence type="predicted"/>
<reference evidence="10" key="1">
    <citation type="submission" date="2025-08" db="UniProtKB">
        <authorList>
            <consortium name="RefSeq"/>
        </authorList>
    </citation>
    <scope>IDENTIFICATION</scope>
    <source>
        <strain evidence="10">Aabys</strain>
        <tissue evidence="10">Whole body</tissue>
    </source>
</reference>
<dbReference type="InterPro" id="IPR009057">
    <property type="entry name" value="Homeodomain-like_sf"/>
</dbReference>
<evidence type="ECO:0000259" key="8">
    <source>
        <dbReference type="PROSITE" id="PS50071"/>
    </source>
</evidence>
<feature type="domain" description="Homeobox" evidence="8">
    <location>
        <begin position="306"/>
        <end position="366"/>
    </location>
</feature>
<feature type="region of interest" description="Disordered" evidence="7">
    <location>
        <begin position="270"/>
        <end position="318"/>
    </location>
</feature>
<comment type="subcellular location">
    <subcellularLocation>
        <location evidence="1 5 6">Nucleus</location>
    </subcellularLocation>
</comment>
<dbReference type="SUPFAM" id="SSF46689">
    <property type="entry name" value="Homeodomain-like"/>
    <property type="match status" value="1"/>
</dbReference>
<feature type="DNA-binding region" description="Homeobox" evidence="5">
    <location>
        <begin position="308"/>
        <end position="367"/>
    </location>
</feature>
<keyword evidence="4 5" id="KW-0539">Nucleus</keyword>
<dbReference type="InterPro" id="IPR001356">
    <property type="entry name" value="HD"/>
</dbReference>
<dbReference type="Proteomes" id="UP001652621">
    <property type="component" value="Unplaced"/>
</dbReference>
<feature type="region of interest" description="Disordered" evidence="7">
    <location>
        <begin position="224"/>
        <end position="253"/>
    </location>
</feature>
<keyword evidence="3 5" id="KW-0371">Homeobox</keyword>
<keyword evidence="9" id="KW-1185">Reference proteome</keyword>
<gene>
    <name evidence="10" type="primary">LOC131802093</name>
</gene>
<dbReference type="InterPro" id="IPR050649">
    <property type="entry name" value="Paired_Homeobox_TFs"/>
</dbReference>
<evidence type="ECO:0000256" key="6">
    <source>
        <dbReference type="RuleBase" id="RU000682"/>
    </source>
</evidence>
<feature type="compositionally biased region" description="Basic residues" evidence="7">
    <location>
        <begin position="270"/>
        <end position="283"/>
    </location>
</feature>
<feature type="compositionally biased region" description="Low complexity" evidence="7">
    <location>
        <begin position="224"/>
        <end position="235"/>
    </location>
</feature>
<dbReference type="InterPro" id="IPR000047">
    <property type="entry name" value="HTH_motif"/>
</dbReference>
<evidence type="ECO:0000256" key="2">
    <source>
        <dbReference type="ARBA" id="ARBA00023125"/>
    </source>
</evidence>
<dbReference type="PANTHER" id="PTHR24329">
    <property type="entry name" value="HOMEOBOX PROTEIN ARISTALESS"/>
    <property type="match status" value="1"/>
</dbReference>
<dbReference type="RefSeq" id="XP_058977449.1">
    <property type="nucleotide sequence ID" value="XM_059121466.1"/>
</dbReference>